<name>A0A9D2S960_9FIRM</name>
<comment type="caution">
    <text evidence="3">The sequence shown here is derived from an EMBL/GenBank/DDBJ whole genome shotgun (WGS) entry which is preliminary data.</text>
</comment>
<gene>
    <name evidence="3" type="ORF">IAA37_02620</name>
</gene>
<reference evidence="3" key="1">
    <citation type="journal article" date="2021" name="PeerJ">
        <title>Extensive microbial diversity within the chicken gut microbiome revealed by metagenomics and culture.</title>
        <authorList>
            <person name="Gilroy R."/>
            <person name="Ravi A."/>
            <person name="Getino M."/>
            <person name="Pursley I."/>
            <person name="Horton D.L."/>
            <person name="Alikhan N.F."/>
            <person name="Baker D."/>
            <person name="Gharbi K."/>
            <person name="Hall N."/>
            <person name="Watson M."/>
            <person name="Adriaenssens E.M."/>
            <person name="Foster-Nyarko E."/>
            <person name="Jarju S."/>
            <person name="Secka A."/>
            <person name="Antonio M."/>
            <person name="Oren A."/>
            <person name="Chaudhuri R.R."/>
            <person name="La Ragione R."/>
            <person name="Hildebrand F."/>
            <person name="Pallen M.J."/>
        </authorList>
    </citation>
    <scope>NUCLEOTIDE SEQUENCE</scope>
    <source>
        <strain evidence="3">CHK188-16595</strain>
    </source>
</reference>
<evidence type="ECO:0000256" key="1">
    <source>
        <dbReference type="SAM" id="Phobius"/>
    </source>
</evidence>
<keyword evidence="1" id="KW-1133">Transmembrane helix</keyword>
<organism evidence="3 4">
    <name type="scientific">Candidatus Eubacterium faecale</name>
    <dbReference type="NCBI Taxonomy" id="2838568"/>
    <lineage>
        <taxon>Bacteria</taxon>
        <taxon>Bacillati</taxon>
        <taxon>Bacillota</taxon>
        <taxon>Clostridia</taxon>
        <taxon>Eubacteriales</taxon>
        <taxon>Eubacteriaceae</taxon>
        <taxon>Eubacterium</taxon>
    </lineage>
</organism>
<dbReference type="InterPro" id="IPR026870">
    <property type="entry name" value="Zinc_ribbon_dom"/>
</dbReference>
<protein>
    <submittedName>
        <fullName evidence="3">Zinc ribbon domain-containing protein</fullName>
    </submittedName>
</protein>
<reference evidence="3" key="2">
    <citation type="submission" date="2021-04" db="EMBL/GenBank/DDBJ databases">
        <authorList>
            <person name="Gilroy R."/>
        </authorList>
    </citation>
    <scope>NUCLEOTIDE SEQUENCE</scope>
    <source>
        <strain evidence="3">CHK188-16595</strain>
    </source>
</reference>
<feature type="transmembrane region" description="Helical" evidence="1">
    <location>
        <begin position="44"/>
        <end position="69"/>
    </location>
</feature>
<evidence type="ECO:0000313" key="4">
    <source>
        <dbReference type="Proteomes" id="UP000823877"/>
    </source>
</evidence>
<keyword evidence="1" id="KW-0472">Membrane</keyword>
<dbReference type="EMBL" id="DWXN01000005">
    <property type="protein sequence ID" value="HJB74551.1"/>
    <property type="molecule type" value="Genomic_DNA"/>
</dbReference>
<dbReference type="Pfam" id="PF13240">
    <property type="entry name" value="Zn_Ribbon_1"/>
    <property type="match status" value="1"/>
</dbReference>
<evidence type="ECO:0000259" key="2">
    <source>
        <dbReference type="Pfam" id="PF13240"/>
    </source>
</evidence>
<feature type="domain" description="Zinc-ribbon" evidence="2">
    <location>
        <begin position="3"/>
        <end position="25"/>
    </location>
</feature>
<evidence type="ECO:0000313" key="3">
    <source>
        <dbReference type="EMBL" id="HJB74551.1"/>
    </source>
</evidence>
<accession>A0A9D2S960</accession>
<dbReference type="Proteomes" id="UP000823877">
    <property type="component" value="Unassembled WGS sequence"/>
</dbReference>
<proteinExistence type="predicted"/>
<sequence>MRYCSNCGKELNETESFCSNCGQPVGNTSEAITKSNKKSKKKKVLTALLIVFILVFVIPMIIGFAAAVFSDDTDTADENSAVTSDYSEDSEGTGGVSQNDGWIYYESGLLDSKDGVSDYYYAYNMSPNDFINEINSTLQQQSKDKNGEELNESSLLEYSDTVDVEASDTDTVTTYTYTSENGHGMYGCYIDTKDSGIYQVRSVADIEMLKNYGNDEGDAVFLSALVASHALHAFGIIDYDEIEDINVEMLDYINQGTVGFYKDGILLQFFIDDNNFIECGIRRVTDEQWNTMKQQAEGADVAYVEL</sequence>
<keyword evidence="1" id="KW-0812">Transmembrane</keyword>
<dbReference type="AlphaFoldDB" id="A0A9D2S960"/>